<feature type="transmembrane region" description="Helical" evidence="7">
    <location>
        <begin position="159"/>
        <end position="181"/>
    </location>
</feature>
<dbReference type="AlphaFoldDB" id="A0A660DXL3"/>
<dbReference type="PROSITE" id="PS50850">
    <property type="entry name" value="MFS"/>
    <property type="match status" value="1"/>
</dbReference>
<dbReference type="SUPFAM" id="SSF103473">
    <property type="entry name" value="MFS general substrate transporter"/>
    <property type="match status" value="1"/>
</dbReference>
<dbReference type="Proteomes" id="UP000289996">
    <property type="component" value="Unassembled WGS sequence"/>
</dbReference>
<feature type="transmembrane region" description="Helical" evidence="7">
    <location>
        <begin position="105"/>
        <end position="124"/>
    </location>
</feature>
<evidence type="ECO:0000256" key="5">
    <source>
        <dbReference type="ARBA" id="ARBA00022989"/>
    </source>
</evidence>
<feature type="transmembrane region" description="Helical" evidence="7">
    <location>
        <begin position="73"/>
        <end position="99"/>
    </location>
</feature>
<dbReference type="NCBIfam" id="TIGR00711">
    <property type="entry name" value="efflux_EmrB"/>
    <property type="match status" value="1"/>
</dbReference>
<feature type="transmembrane region" description="Helical" evidence="7">
    <location>
        <begin position="131"/>
        <end position="153"/>
    </location>
</feature>
<dbReference type="PANTHER" id="PTHR42718:SF46">
    <property type="entry name" value="BLR6921 PROTEIN"/>
    <property type="match status" value="1"/>
</dbReference>
<dbReference type="InterPro" id="IPR011701">
    <property type="entry name" value="MFS"/>
</dbReference>
<evidence type="ECO:0000259" key="8">
    <source>
        <dbReference type="PROSITE" id="PS50850"/>
    </source>
</evidence>
<feature type="transmembrane region" description="Helical" evidence="7">
    <location>
        <begin position="219"/>
        <end position="242"/>
    </location>
</feature>
<feature type="transmembrane region" description="Helical" evidence="7">
    <location>
        <begin position="43"/>
        <end position="61"/>
    </location>
</feature>
<sequence length="564" mass="61140">MNHSMRIVLTMAIGIFLCLLDTTVMNIALPVMQTGLSTSLTQLSWALNVYTILFASLTIPLGRLADIYGRSRLYLVGLSLFLIGSLSSGLAANVGWLIAGRSLQSLGAAIVFPASMTIGIQSVAPEKRTSAIAILGATQGLAAALGPTIGGAVTQFFGWRGIFLINVPFVILAFILCLRLLSWQHQRPIGERLDLWGSLLSMTMLFSLTLALVKGDDWGWTSGAIIGLAVTSIVALDAFLFAEAHVDQPMVPLALFKDRQFTGSAIVTVIAGVFMVAIMVLMPSYFTRVMGKSELMAALMITPTSLMIFIFSPLSGFLLAKLGPRLVIFSGSLAIACGYGWLSVLNPRAYWQLVIVFVLVGMGYGIVIGPITVLAAGKLTGKLLTASQSVIGVFRQIGTSLAVAIFVSALSTNLVTAKQHIWQSTQDQVASLSMSAQAKTDTLATVKTRLKQAEPSTTASTQGISAAKTKRLVKTNYQAVVKKQQLQHAPVAVQHQVYQQVQQKVTQTVAHDNRQIKKVVHHVKVKTRSELDWAFMWPYRLAMPLAWLMLGCTLYFERRSDYLA</sequence>
<feature type="transmembrane region" description="Helical" evidence="7">
    <location>
        <begin position="537"/>
        <end position="556"/>
    </location>
</feature>
<reference evidence="9 10" key="1">
    <citation type="submission" date="2018-11" db="EMBL/GenBank/DDBJ databases">
        <authorList>
            <person name="Wuyts S."/>
        </authorList>
    </citation>
    <scope>NUCLEOTIDE SEQUENCE [LARGE SCALE GENOMIC DNA]</scope>
    <source>
        <strain evidence="9">Lactobacillus mudanjiangensis AMBF249</strain>
    </source>
</reference>
<evidence type="ECO:0000313" key="9">
    <source>
        <dbReference type="EMBL" id="VDG28156.1"/>
    </source>
</evidence>
<proteinExistence type="predicted"/>
<feature type="transmembrane region" description="Helical" evidence="7">
    <location>
        <begin position="397"/>
        <end position="415"/>
    </location>
</feature>
<dbReference type="Gene3D" id="1.20.1720.10">
    <property type="entry name" value="Multidrug resistance protein D"/>
    <property type="match status" value="1"/>
</dbReference>
<feature type="domain" description="Major facilitator superfamily (MFS) profile" evidence="8">
    <location>
        <begin position="7"/>
        <end position="453"/>
    </location>
</feature>
<evidence type="ECO:0000256" key="3">
    <source>
        <dbReference type="ARBA" id="ARBA00022475"/>
    </source>
</evidence>
<evidence type="ECO:0000256" key="6">
    <source>
        <dbReference type="ARBA" id="ARBA00023136"/>
    </source>
</evidence>
<dbReference type="GO" id="GO:0022857">
    <property type="term" value="F:transmembrane transporter activity"/>
    <property type="evidence" value="ECO:0007669"/>
    <property type="project" value="InterPro"/>
</dbReference>
<evidence type="ECO:0000256" key="4">
    <source>
        <dbReference type="ARBA" id="ARBA00022692"/>
    </source>
</evidence>
<evidence type="ECO:0000256" key="2">
    <source>
        <dbReference type="ARBA" id="ARBA00022448"/>
    </source>
</evidence>
<name>A0A660DXL3_9LACO</name>
<protein>
    <submittedName>
        <fullName evidence="9">MFS transporter [Lactobacillus paraplantarum]</fullName>
    </submittedName>
</protein>
<dbReference type="RefSeq" id="WP_130851676.1">
    <property type="nucleotide sequence ID" value="NZ_UYIG01000101.1"/>
</dbReference>
<dbReference type="InterPro" id="IPR004638">
    <property type="entry name" value="EmrB-like"/>
</dbReference>
<evidence type="ECO:0000256" key="1">
    <source>
        <dbReference type="ARBA" id="ARBA00004651"/>
    </source>
</evidence>
<dbReference type="Gene3D" id="1.20.1250.20">
    <property type="entry name" value="MFS general substrate transporter like domains"/>
    <property type="match status" value="1"/>
</dbReference>
<dbReference type="GO" id="GO:0005886">
    <property type="term" value="C:plasma membrane"/>
    <property type="evidence" value="ECO:0007669"/>
    <property type="project" value="UniProtKB-SubCell"/>
</dbReference>
<dbReference type="PRINTS" id="PR01036">
    <property type="entry name" value="TCRTETB"/>
</dbReference>
<dbReference type="PANTHER" id="PTHR42718">
    <property type="entry name" value="MAJOR FACILITATOR SUPERFAMILY MULTIDRUG TRANSPORTER MFSC"/>
    <property type="match status" value="1"/>
</dbReference>
<feature type="transmembrane region" description="Helical" evidence="7">
    <location>
        <begin position="263"/>
        <end position="286"/>
    </location>
</feature>
<keyword evidence="3" id="KW-1003">Cell membrane</keyword>
<feature type="transmembrane region" description="Helical" evidence="7">
    <location>
        <begin position="350"/>
        <end position="376"/>
    </location>
</feature>
<evidence type="ECO:0000313" key="10">
    <source>
        <dbReference type="Proteomes" id="UP000289996"/>
    </source>
</evidence>
<feature type="transmembrane region" description="Helical" evidence="7">
    <location>
        <begin position="193"/>
        <end position="213"/>
    </location>
</feature>
<evidence type="ECO:0000256" key="7">
    <source>
        <dbReference type="SAM" id="Phobius"/>
    </source>
</evidence>
<dbReference type="EMBL" id="UYIG01000101">
    <property type="protein sequence ID" value="VDG28156.1"/>
    <property type="molecule type" value="Genomic_DNA"/>
</dbReference>
<feature type="transmembrane region" description="Helical" evidence="7">
    <location>
        <begin position="298"/>
        <end position="319"/>
    </location>
</feature>
<dbReference type="InterPro" id="IPR020846">
    <property type="entry name" value="MFS_dom"/>
</dbReference>
<dbReference type="InterPro" id="IPR036259">
    <property type="entry name" value="MFS_trans_sf"/>
</dbReference>
<organism evidence="9 10">
    <name type="scientific">Lactiplantibacillus mudanjiangensis</name>
    <dbReference type="NCBI Taxonomy" id="1296538"/>
    <lineage>
        <taxon>Bacteria</taxon>
        <taxon>Bacillati</taxon>
        <taxon>Bacillota</taxon>
        <taxon>Bacilli</taxon>
        <taxon>Lactobacillales</taxon>
        <taxon>Lactobacillaceae</taxon>
        <taxon>Lactiplantibacillus</taxon>
    </lineage>
</organism>
<gene>
    <name evidence="9" type="ORF">MUDAN_MDHGFNIF_02880</name>
</gene>
<keyword evidence="6 7" id="KW-0472">Membrane</keyword>
<dbReference type="Pfam" id="PF07690">
    <property type="entry name" value="MFS_1"/>
    <property type="match status" value="1"/>
</dbReference>
<keyword evidence="4 7" id="KW-0812">Transmembrane</keyword>
<dbReference type="CDD" id="cd17321">
    <property type="entry name" value="MFS_MMR_MDR_like"/>
    <property type="match status" value="1"/>
</dbReference>
<accession>A0A660DXL3</accession>
<comment type="subcellular location">
    <subcellularLocation>
        <location evidence="1">Cell membrane</location>
        <topology evidence="1">Multi-pass membrane protein</topology>
    </subcellularLocation>
</comment>
<feature type="transmembrane region" description="Helical" evidence="7">
    <location>
        <begin position="7"/>
        <end position="31"/>
    </location>
</feature>
<keyword evidence="10" id="KW-1185">Reference proteome</keyword>
<feature type="transmembrane region" description="Helical" evidence="7">
    <location>
        <begin position="326"/>
        <end position="344"/>
    </location>
</feature>
<dbReference type="OrthoDB" id="2321349at2"/>
<keyword evidence="2" id="KW-0813">Transport</keyword>
<keyword evidence="5 7" id="KW-1133">Transmembrane helix</keyword>